<evidence type="ECO:0000256" key="1">
    <source>
        <dbReference type="SAM" id="Phobius"/>
    </source>
</evidence>
<keyword evidence="1" id="KW-0812">Transmembrane</keyword>
<comment type="caution">
    <text evidence="2">The sequence shown here is derived from an EMBL/GenBank/DDBJ whole genome shotgun (WGS) entry which is preliminary data.</text>
</comment>
<organism evidence="2 3">
    <name type="scientific">Litorimonas taeanensis</name>
    <dbReference type="NCBI Taxonomy" id="568099"/>
    <lineage>
        <taxon>Bacteria</taxon>
        <taxon>Pseudomonadati</taxon>
        <taxon>Pseudomonadota</taxon>
        <taxon>Alphaproteobacteria</taxon>
        <taxon>Maricaulales</taxon>
        <taxon>Robiginitomaculaceae</taxon>
    </lineage>
</organism>
<dbReference type="AlphaFoldDB" id="A0A420WK37"/>
<keyword evidence="1" id="KW-1133">Transmembrane helix</keyword>
<evidence type="ECO:0000313" key="2">
    <source>
        <dbReference type="EMBL" id="RKQ71282.1"/>
    </source>
</evidence>
<sequence>MISTPDLIAAFIGANLYLFGRVMAGFKGDSALFRYLRLAGICVLLFSVMKIAWAYLS</sequence>
<gene>
    <name evidence="2" type="ORF">DES40_0595</name>
</gene>
<reference evidence="2 3" key="1">
    <citation type="submission" date="2018-10" db="EMBL/GenBank/DDBJ databases">
        <title>Genomic Encyclopedia of Type Strains, Phase IV (KMG-IV): sequencing the most valuable type-strain genomes for metagenomic binning, comparative biology and taxonomic classification.</title>
        <authorList>
            <person name="Goeker M."/>
        </authorList>
    </citation>
    <scope>NUCLEOTIDE SEQUENCE [LARGE SCALE GENOMIC DNA]</scope>
    <source>
        <strain evidence="2 3">DSM 22008</strain>
    </source>
</reference>
<feature type="transmembrane region" description="Helical" evidence="1">
    <location>
        <begin position="36"/>
        <end position="56"/>
    </location>
</feature>
<feature type="transmembrane region" description="Helical" evidence="1">
    <location>
        <begin position="6"/>
        <end position="24"/>
    </location>
</feature>
<evidence type="ECO:0000313" key="3">
    <source>
        <dbReference type="Proteomes" id="UP000282211"/>
    </source>
</evidence>
<keyword evidence="3" id="KW-1185">Reference proteome</keyword>
<accession>A0A420WK37</accession>
<keyword evidence="1" id="KW-0472">Membrane</keyword>
<dbReference type="InParanoid" id="A0A420WK37"/>
<dbReference type="Proteomes" id="UP000282211">
    <property type="component" value="Unassembled WGS sequence"/>
</dbReference>
<dbReference type="EMBL" id="RBII01000001">
    <property type="protein sequence ID" value="RKQ71282.1"/>
    <property type="molecule type" value="Genomic_DNA"/>
</dbReference>
<name>A0A420WK37_9PROT</name>
<protein>
    <submittedName>
        <fullName evidence="2">Uncharacterized protein</fullName>
    </submittedName>
</protein>
<proteinExistence type="predicted"/>